<evidence type="ECO:0000313" key="2">
    <source>
        <dbReference type="Proteomes" id="UP000251123"/>
    </source>
</evidence>
<sequence>MEKGHLHHGINARPEAAFAGDLCRVDHVKTRLFSDSGWPWTSWGRRDQTSSALYGVLSRKMPPGFSRSAIWYLSINCSWWQPTKSACEIRYDERIGFSLTRRCETVRPPAFFES</sequence>
<reference evidence="1 2" key="1">
    <citation type="submission" date="2018-06" db="EMBL/GenBank/DDBJ databases">
        <authorList>
            <consortium name="Pathogen Informatics"/>
            <person name="Doyle S."/>
        </authorList>
    </citation>
    <scope>NUCLEOTIDE SEQUENCE [LARGE SCALE GENOMIC DNA]</scope>
    <source>
        <strain evidence="1 2">NCTC9601</strain>
    </source>
</reference>
<dbReference type="Proteomes" id="UP000251123">
    <property type="component" value="Unassembled WGS sequence"/>
</dbReference>
<proteinExistence type="predicted"/>
<name>A0A2X1QPL1_KLEPN</name>
<dbReference type="AlphaFoldDB" id="A0A2X1QPL1"/>
<evidence type="ECO:0000313" key="1">
    <source>
        <dbReference type="EMBL" id="SPX53189.1"/>
    </source>
</evidence>
<gene>
    <name evidence="1" type="ORF">NCTC9601_00722</name>
</gene>
<dbReference type="EMBL" id="UASN01000008">
    <property type="protein sequence ID" value="SPX53189.1"/>
    <property type="molecule type" value="Genomic_DNA"/>
</dbReference>
<protein>
    <submittedName>
        <fullName evidence="1">Uncharacterized protein</fullName>
    </submittedName>
</protein>
<organism evidence="1 2">
    <name type="scientific">Klebsiella pneumoniae</name>
    <dbReference type="NCBI Taxonomy" id="573"/>
    <lineage>
        <taxon>Bacteria</taxon>
        <taxon>Pseudomonadati</taxon>
        <taxon>Pseudomonadota</taxon>
        <taxon>Gammaproteobacteria</taxon>
        <taxon>Enterobacterales</taxon>
        <taxon>Enterobacteriaceae</taxon>
        <taxon>Klebsiella/Raoultella group</taxon>
        <taxon>Klebsiella</taxon>
        <taxon>Klebsiella pneumoniae complex</taxon>
    </lineage>
</organism>
<accession>A0A2X1QPL1</accession>